<evidence type="ECO:0000313" key="3">
    <source>
        <dbReference type="EMBL" id="QDT60705.1"/>
    </source>
</evidence>
<evidence type="ECO:0000256" key="1">
    <source>
        <dbReference type="SAM" id="Phobius"/>
    </source>
</evidence>
<keyword evidence="1" id="KW-1133">Transmembrane helix</keyword>
<keyword evidence="1" id="KW-0812">Transmembrane</keyword>
<evidence type="ECO:0000259" key="2">
    <source>
        <dbReference type="Pfam" id="PF13785"/>
    </source>
</evidence>
<feature type="domain" description="DUF4178" evidence="2">
    <location>
        <begin position="281"/>
        <end position="419"/>
    </location>
</feature>
<name>A0A517SX35_9BACT</name>
<proteinExistence type="predicted"/>
<feature type="domain" description="DUF4178" evidence="2">
    <location>
        <begin position="59"/>
        <end position="184"/>
    </location>
</feature>
<reference evidence="3 4" key="1">
    <citation type="submission" date="2019-02" db="EMBL/GenBank/DDBJ databases">
        <title>Deep-cultivation of Planctomycetes and their phenomic and genomic characterization uncovers novel biology.</title>
        <authorList>
            <person name="Wiegand S."/>
            <person name="Jogler M."/>
            <person name="Boedeker C."/>
            <person name="Pinto D."/>
            <person name="Vollmers J."/>
            <person name="Rivas-Marin E."/>
            <person name="Kohn T."/>
            <person name="Peeters S.H."/>
            <person name="Heuer A."/>
            <person name="Rast P."/>
            <person name="Oberbeckmann S."/>
            <person name="Bunk B."/>
            <person name="Jeske O."/>
            <person name="Meyerdierks A."/>
            <person name="Storesund J.E."/>
            <person name="Kallscheuer N."/>
            <person name="Luecker S."/>
            <person name="Lage O.M."/>
            <person name="Pohl T."/>
            <person name="Merkel B.J."/>
            <person name="Hornburger P."/>
            <person name="Mueller R.-W."/>
            <person name="Bruemmer F."/>
            <person name="Labrenz M."/>
            <person name="Spormann A.M."/>
            <person name="Op den Camp H."/>
            <person name="Overmann J."/>
            <person name="Amann R."/>
            <person name="Jetten M.S.M."/>
            <person name="Mascher T."/>
            <person name="Medema M.H."/>
            <person name="Devos D.P."/>
            <person name="Kaster A.-K."/>
            <person name="Ovreas L."/>
            <person name="Rohde M."/>
            <person name="Galperin M.Y."/>
            <person name="Jogler C."/>
        </authorList>
    </citation>
    <scope>NUCLEOTIDE SEQUENCE [LARGE SCALE GENOMIC DNA]</scope>
    <source>
        <strain evidence="3 4">SV_7m_r</strain>
    </source>
</reference>
<sequence>MKRIQTNCPSCGGPLEFQAGGAMVAICDFCHTAVGRSDRALEDYGKVAEVGDPASGLKRGMTGRFNGKRFTIAGRVRYRHAGGGSWDEWYLSFGGQQWAWLAEAQGKFSITRKHTLKKSQSLPEFDSIELNKAIPLKNETFTVREKGVATAEGAEGELPWQFHPGSSHHYVDLIATDNAVSTFDYGDGSEGAEQAAYMGKMVTLEELGIDLSSLDPNAGVQSVGSLQLNCPQCGGPLKLRAPDQTLRVACPNCSSLLDASEGKLTLFQTLTQKRLDPLIPLGSEGTIGGVKFTLIGYMKRHVLYQGQTFPWTEYLLYNRETGFRWLVCQDYHWSFVAPVDEPVTRYGQSITYDGETFRLYDRGTAHVSYVLGEFYWQVNVGDQTETFDYIAPPRMLSFETTGWGDTQEVTVSEGQYMAPEEIEAIFGVKDLPRPWGVGVLQSAPTMEKSFWLTWIGGVVYLLLVYGVFSSKADAWLLTYALVGVSLFPMGFLLYRRQFEVQRWSDSDFSPYLSSDD</sequence>
<evidence type="ECO:0000313" key="4">
    <source>
        <dbReference type="Proteomes" id="UP000315003"/>
    </source>
</evidence>
<dbReference type="RefSeq" id="WP_145273797.1">
    <property type="nucleotide sequence ID" value="NZ_CP036272.1"/>
</dbReference>
<gene>
    <name evidence="3" type="ORF">SV7mr_32310</name>
</gene>
<dbReference type="EMBL" id="CP036272">
    <property type="protein sequence ID" value="QDT60705.1"/>
    <property type="molecule type" value="Genomic_DNA"/>
</dbReference>
<dbReference type="OrthoDB" id="228033at2"/>
<feature type="transmembrane region" description="Helical" evidence="1">
    <location>
        <begin position="450"/>
        <end position="468"/>
    </location>
</feature>
<organism evidence="3 4">
    <name type="scientific">Stieleria bergensis</name>
    <dbReference type="NCBI Taxonomy" id="2528025"/>
    <lineage>
        <taxon>Bacteria</taxon>
        <taxon>Pseudomonadati</taxon>
        <taxon>Planctomycetota</taxon>
        <taxon>Planctomycetia</taxon>
        <taxon>Pirellulales</taxon>
        <taxon>Pirellulaceae</taxon>
        <taxon>Stieleria</taxon>
    </lineage>
</organism>
<dbReference type="Proteomes" id="UP000315003">
    <property type="component" value="Chromosome"/>
</dbReference>
<keyword evidence="1" id="KW-0472">Membrane</keyword>
<keyword evidence="4" id="KW-1185">Reference proteome</keyword>
<dbReference type="InterPro" id="IPR025235">
    <property type="entry name" value="DUF4178"/>
</dbReference>
<feature type="transmembrane region" description="Helical" evidence="1">
    <location>
        <begin position="474"/>
        <end position="494"/>
    </location>
</feature>
<protein>
    <recommendedName>
        <fullName evidence="2">DUF4178 domain-containing protein</fullName>
    </recommendedName>
</protein>
<accession>A0A517SX35</accession>
<dbReference type="Pfam" id="PF13785">
    <property type="entry name" value="DUF4178"/>
    <property type="match status" value="2"/>
</dbReference>
<dbReference type="AlphaFoldDB" id="A0A517SX35"/>